<organism evidence="1 2">
    <name type="scientific">Nesidiocoris tenuis</name>
    <dbReference type="NCBI Taxonomy" id="355587"/>
    <lineage>
        <taxon>Eukaryota</taxon>
        <taxon>Metazoa</taxon>
        <taxon>Ecdysozoa</taxon>
        <taxon>Arthropoda</taxon>
        <taxon>Hexapoda</taxon>
        <taxon>Insecta</taxon>
        <taxon>Pterygota</taxon>
        <taxon>Neoptera</taxon>
        <taxon>Paraneoptera</taxon>
        <taxon>Hemiptera</taxon>
        <taxon>Heteroptera</taxon>
        <taxon>Panheteroptera</taxon>
        <taxon>Cimicomorpha</taxon>
        <taxon>Miridae</taxon>
        <taxon>Dicyphina</taxon>
        <taxon>Nesidiocoris</taxon>
    </lineage>
</organism>
<gene>
    <name evidence="1" type="ORF">NTEN_LOCUS5604</name>
</gene>
<protein>
    <submittedName>
        <fullName evidence="1">Uncharacterized protein</fullName>
    </submittedName>
</protein>
<evidence type="ECO:0000313" key="1">
    <source>
        <dbReference type="EMBL" id="CAA9999321.1"/>
    </source>
</evidence>
<evidence type="ECO:0000313" key="2">
    <source>
        <dbReference type="Proteomes" id="UP000479000"/>
    </source>
</evidence>
<name>A0A6H5G956_9HEMI</name>
<reference evidence="1 2" key="1">
    <citation type="submission" date="2020-02" db="EMBL/GenBank/DDBJ databases">
        <authorList>
            <person name="Ferguson B K."/>
        </authorList>
    </citation>
    <scope>NUCLEOTIDE SEQUENCE [LARGE SCALE GENOMIC DNA]</scope>
</reference>
<sequence length="123" mass="13928">MTIRITSPELLNRCWSIRQLGDLPDSGGNRCRTAGEVNFKKYNFSEILGPVRPEEGVQRFAAPPTCDSPKLTSTFEHPTEIRLSGSAKLVHPSSYYETHAKEKDAIKESRISLRFHFLTRGSY</sequence>
<accession>A0A6H5G956</accession>
<dbReference type="Proteomes" id="UP000479000">
    <property type="component" value="Unassembled WGS sequence"/>
</dbReference>
<keyword evidence="2" id="KW-1185">Reference proteome</keyword>
<dbReference type="EMBL" id="CADCXU010008650">
    <property type="protein sequence ID" value="CAA9999321.1"/>
    <property type="molecule type" value="Genomic_DNA"/>
</dbReference>
<dbReference type="AlphaFoldDB" id="A0A6H5G956"/>
<proteinExistence type="predicted"/>